<proteinExistence type="predicted"/>
<gene>
    <name evidence="1" type="ORF">UFOVP204_149</name>
</gene>
<reference evidence="1" key="1">
    <citation type="submission" date="2020-05" db="EMBL/GenBank/DDBJ databases">
        <authorList>
            <person name="Chiriac C."/>
            <person name="Salcher M."/>
            <person name="Ghai R."/>
            <person name="Kavagutti S V."/>
        </authorList>
    </citation>
    <scope>NUCLEOTIDE SEQUENCE</scope>
</reference>
<accession>A0A6J7WKN6</accession>
<evidence type="ECO:0000313" key="1">
    <source>
        <dbReference type="EMBL" id="CAB5218267.1"/>
    </source>
</evidence>
<organism evidence="1">
    <name type="scientific">uncultured Caudovirales phage</name>
    <dbReference type="NCBI Taxonomy" id="2100421"/>
    <lineage>
        <taxon>Viruses</taxon>
        <taxon>Duplodnaviria</taxon>
        <taxon>Heunggongvirae</taxon>
        <taxon>Uroviricota</taxon>
        <taxon>Caudoviricetes</taxon>
        <taxon>Peduoviridae</taxon>
        <taxon>Maltschvirus</taxon>
        <taxon>Maltschvirus maltsch</taxon>
    </lineage>
</organism>
<dbReference type="EMBL" id="LR798257">
    <property type="protein sequence ID" value="CAB5218267.1"/>
    <property type="molecule type" value="Genomic_DNA"/>
</dbReference>
<protein>
    <submittedName>
        <fullName evidence="1">Uncharacterized protein</fullName>
    </submittedName>
</protein>
<sequence length="94" mass="10658">MSDPSDTISTINNKRKADNMSALTYSIDSLLEGKYYRSNSRRGLDGIIQHAEKRDGVWYGENTEAYLVRVRPTYKGDGIFRNDFYATIAVKVGD</sequence>
<name>A0A6J7WKN6_9CAUD</name>